<evidence type="ECO:0000256" key="1">
    <source>
        <dbReference type="ARBA" id="ARBA00004508"/>
    </source>
</evidence>
<evidence type="ECO:0000256" key="8">
    <source>
        <dbReference type="ARBA" id="ARBA00022723"/>
    </source>
</evidence>
<comment type="subcellular location">
    <subcellularLocation>
        <location evidence="1">Plastid</location>
        <location evidence="1">Chloroplast membrane</location>
        <topology evidence="1">Multi-pass membrane protein</topology>
    </subcellularLocation>
</comment>
<keyword evidence="7 19" id="KW-0812">Transmembrane</keyword>
<keyword evidence="6" id="KW-0808">Transferase</keyword>
<keyword evidence="8 16" id="KW-0479">Metal-binding</keyword>
<evidence type="ECO:0000256" key="9">
    <source>
        <dbReference type="ARBA" id="ARBA00022771"/>
    </source>
</evidence>
<dbReference type="Gene3D" id="1.10.455.10">
    <property type="entry name" value="Ribosomal protein S7 domain"/>
    <property type="match status" value="1"/>
</dbReference>
<dbReference type="InterPro" id="IPR036823">
    <property type="entry name" value="Ribosomal_uS7_dom_sf"/>
</dbReference>
<dbReference type="PANTHER" id="PTHR43009:SF10">
    <property type="entry name" value="HOMOGENTISATE SOLANESYLTRANSFERASE, CHLOROPLASTIC"/>
    <property type="match status" value="1"/>
</dbReference>
<keyword evidence="14 19" id="KW-0472">Membrane</keyword>
<dbReference type="Proteomes" id="UP000824890">
    <property type="component" value="Unassembled WGS sequence"/>
</dbReference>
<dbReference type="PANTHER" id="PTHR43009">
    <property type="entry name" value="HOMOGENTISATE SOLANESYLTRANSFERASE, CHLOROPLASTIC"/>
    <property type="match status" value="1"/>
</dbReference>
<feature type="compositionally biased region" description="Acidic residues" evidence="18">
    <location>
        <begin position="556"/>
        <end position="565"/>
    </location>
</feature>
<dbReference type="NCBIfam" id="NF003106">
    <property type="entry name" value="PRK04027.1"/>
    <property type="match status" value="1"/>
</dbReference>
<dbReference type="InterPro" id="IPR005716">
    <property type="entry name" value="Ribosomal_uS7_euk/arc"/>
</dbReference>
<keyword evidence="22" id="KW-1185">Reference proteome</keyword>
<feature type="compositionally biased region" description="Basic and acidic residues" evidence="18">
    <location>
        <begin position="608"/>
        <end position="641"/>
    </location>
</feature>
<proteinExistence type="inferred from homology"/>
<dbReference type="InterPro" id="IPR000537">
    <property type="entry name" value="UbiA_prenyltransferase"/>
</dbReference>
<dbReference type="InterPro" id="IPR020606">
    <property type="entry name" value="Ribosomal_uS7_CS"/>
</dbReference>
<evidence type="ECO:0000256" key="17">
    <source>
        <dbReference type="RuleBase" id="RU003619"/>
    </source>
</evidence>
<dbReference type="InterPro" id="IPR044878">
    <property type="entry name" value="UbiA_sf"/>
</dbReference>
<gene>
    <name evidence="21" type="ORF">HID58_053663</name>
</gene>
<accession>A0ABQ8AFB8</accession>
<feature type="region of interest" description="Disordered" evidence="18">
    <location>
        <begin position="508"/>
        <end position="739"/>
    </location>
</feature>
<feature type="compositionally biased region" description="Basic and acidic residues" evidence="18">
    <location>
        <begin position="566"/>
        <end position="581"/>
    </location>
</feature>
<dbReference type="InterPro" id="IPR001293">
    <property type="entry name" value="Znf_TRAF"/>
</dbReference>
<feature type="transmembrane region" description="Helical" evidence="19">
    <location>
        <begin position="1008"/>
        <end position="1029"/>
    </location>
</feature>
<feature type="transmembrane region" description="Helical" evidence="19">
    <location>
        <begin position="1083"/>
        <end position="1104"/>
    </location>
</feature>
<dbReference type="Gene3D" id="3.30.40.10">
    <property type="entry name" value="Zinc/RING finger domain, C3HC4 (zinc finger)"/>
    <property type="match status" value="1"/>
</dbReference>
<feature type="transmembrane region" description="Helical" evidence="19">
    <location>
        <begin position="946"/>
        <end position="964"/>
    </location>
</feature>
<dbReference type="CDD" id="cd13960">
    <property type="entry name" value="PT_UbiA_HPT1"/>
    <property type="match status" value="1"/>
</dbReference>
<evidence type="ECO:0000256" key="6">
    <source>
        <dbReference type="ARBA" id="ARBA00022679"/>
    </source>
</evidence>
<feature type="transmembrane region" description="Helical" evidence="19">
    <location>
        <begin position="976"/>
        <end position="996"/>
    </location>
</feature>
<evidence type="ECO:0000256" key="4">
    <source>
        <dbReference type="ARBA" id="ARBA00022528"/>
    </source>
</evidence>
<dbReference type="EMBL" id="JAGKQM010000013">
    <property type="protein sequence ID" value="KAH0891234.1"/>
    <property type="molecule type" value="Genomic_DNA"/>
</dbReference>
<evidence type="ECO:0000256" key="11">
    <source>
        <dbReference type="ARBA" id="ARBA00022946"/>
    </source>
</evidence>
<evidence type="ECO:0000256" key="19">
    <source>
        <dbReference type="SAM" id="Phobius"/>
    </source>
</evidence>
<reference evidence="21 22" key="1">
    <citation type="submission" date="2021-05" db="EMBL/GenBank/DDBJ databases">
        <title>Genome Assembly of Synthetic Allotetraploid Brassica napus Reveals Homoeologous Exchanges between Subgenomes.</title>
        <authorList>
            <person name="Davis J.T."/>
        </authorList>
    </citation>
    <scope>NUCLEOTIDE SEQUENCE [LARGE SCALE GENOMIC DNA]</scope>
    <source>
        <strain evidence="22">cv. Da-Ae</strain>
        <tissue evidence="21">Seedling</tissue>
    </source>
</reference>
<keyword evidence="9 16" id="KW-0863">Zinc-finger</keyword>
<dbReference type="PROSITE" id="PS50145">
    <property type="entry name" value="ZF_TRAF"/>
    <property type="match status" value="1"/>
</dbReference>
<dbReference type="InterPro" id="IPR023798">
    <property type="entry name" value="Ribosomal_uS7_dom"/>
</dbReference>
<comment type="similarity">
    <text evidence="3 17">Belongs to the universal ribosomal protein uS7 family.</text>
</comment>
<dbReference type="Pfam" id="PF00177">
    <property type="entry name" value="Ribosomal_S7"/>
    <property type="match status" value="1"/>
</dbReference>
<evidence type="ECO:0000256" key="18">
    <source>
        <dbReference type="SAM" id="MobiDB-lite"/>
    </source>
</evidence>
<keyword evidence="15 17" id="KW-0687">Ribonucleoprotein</keyword>
<dbReference type="SUPFAM" id="SSF49599">
    <property type="entry name" value="TRAF domain-like"/>
    <property type="match status" value="1"/>
</dbReference>
<feature type="compositionally biased region" description="Basic and acidic residues" evidence="18">
    <location>
        <begin position="668"/>
        <end position="710"/>
    </location>
</feature>
<evidence type="ECO:0000256" key="16">
    <source>
        <dbReference type="PROSITE-ProRule" id="PRU00207"/>
    </source>
</evidence>
<name>A0ABQ8AFB8_BRANA</name>
<keyword evidence="10 16" id="KW-0862">Zinc</keyword>
<feature type="compositionally biased region" description="Acidic residues" evidence="18">
    <location>
        <begin position="529"/>
        <end position="539"/>
    </location>
</feature>
<feature type="transmembrane region" description="Helical" evidence="19">
    <location>
        <begin position="882"/>
        <end position="903"/>
    </location>
</feature>
<dbReference type="InterPro" id="IPR013083">
    <property type="entry name" value="Znf_RING/FYVE/PHD"/>
</dbReference>
<feature type="transmembrane region" description="Helical" evidence="19">
    <location>
        <begin position="915"/>
        <end position="940"/>
    </location>
</feature>
<evidence type="ECO:0000256" key="12">
    <source>
        <dbReference type="ARBA" id="ARBA00022980"/>
    </source>
</evidence>
<keyword evidence="13 19" id="KW-1133">Transmembrane helix</keyword>
<evidence type="ECO:0000256" key="15">
    <source>
        <dbReference type="ARBA" id="ARBA00023274"/>
    </source>
</evidence>
<feature type="domain" description="TRAF-type" evidence="20">
    <location>
        <begin position="311"/>
        <end position="367"/>
    </location>
</feature>
<comment type="similarity">
    <text evidence="2">Belongs to the UbiA prenyltransferase family.</text>
</comment>
<feature type="transmembrane region" description="Helical" evidence="19">
    <location>
        <begin position="1050"/>
        <end position="1077"/>
    </location>
</feature>
<dbReference type="PROSITE" id="PS00052">
    <property type="entry name" value="RIBOSOMAL_S7"/>
    <property type="match status" value="1"/>
</dbReference>
<dbReference type="CDD" id="cd14867">
    <property type="entry name" value="uS7_Eukaryote"/>
    <property type="match status" value="1"/>
</dbReference>
<evidence type="ECO:0000313" key="21">
    <source>
        <dbReference type="EMBL" id="KAH0891234.1"/>
    </source>
</evidence>
<evidence type="ECO:0000256" key="10">
    <source>
        <dbReference type="ARBA" id="ARBA00022833"/>
    </source>
</evidence>
<comment type="caution">
    <text evidence="21">The sequence shown here is derived from an EMBL/GenBank/DDBJ whole genome shotgun (WGS) entry which is preliminary data.</text>
</comment>
<organism evidence="21 22">
    <name type="scientific">Brassica napus</name>
    <name type="common">Rape</name>
    <dbReference type="NCBI Taxonomy" id="3708"/>
    <lineage>
        <taxon>Eukaryota</taxon>
        <taxon>Viridiplantae</taxon>
        <taxon>Streptophyta</taxon>
        <taxon>Embryophyta</taxon>
        <taxon>Tracheophyta</taxon>
        <taxon>Spermatophyta</taxon>
        <taxon>Magnoliopsida</taxon>
        <taxon>eudicotyledons</taxon>
        <taxon>Gunneridae</taxon>
        <taxon>Pentapetalae</taxon>
        <taxon>rosids</taxon>
        <taxon>malvids</taxon>
        <taxon>Brassicales</taxon>
        <taxon>Brassicaceae</taxon>
        <taxon>Brassiceae</taxon>
        <taxon>Brassica</taxon>
    </lineage>
</organism>
<dbReference type="SUPFAM" id="SSF47973">
    <property type="entry name" value="Ribosomal protein S7"/>
    <property type="match status" value="1"/>
</dbReference>
<protein>
    <recommendedName>
        <fullName evidence="20">TRAF-type domain-containing protein</fullName>
    </recommendedName>
</protein>
<dbReference type="NCBIfam" id="TIGR01028">
    <property type="entry name" value="uS7_euk_arch"/>
    <property type="match status" value="1"/>
</dbReference>
<evidence type="ECO:0000256" key="14">
    <source>
        <dbReference type="ARBA" id="ARBA00023136"/>
    </source>
</evidence>
<keyword evidence="11" id="KW-0809">Transit peptide</keyword>
<keyword evidence="4" id="KW-0150">Chloroplast</keyword>
<keyword evidence="5" id="KW-0934">Plastid</keyword>
<evidence type="ECO:0000256" key="3">
    <source>
        <dbReference type="ARBA" id="ARBA00007151"/>
    </source>
</evidence>
<evidence type="ECO:0000256" key="7">
    <source>
        <dbReference type="ARBA" id="ARBA00022692"/>
    </source>
</evidence>
<dbReference type="Pfam" id="PF01040">
    <property type="entry name" value="UbiA"/>
    <property type="match status" value="1"/>
</dbReference>
<evidence type="ECO:0000256" key="5">
    <source>
        <dbReference type="ARBA" id="ARBA00022640"/>
    </source>
</evidence>
<keyword evidence="12 17" id="KW-0689">Ribosomal protein</keyword>
<dbReference type="NCBIfam" id="NF009525">
    <property type="entry name" value="PRK12887.1"/>
    <property type="match status" value="1"/>
</dbReference>
<sequence>MDWASRGESMGASWIVKDEKGKVLEHSRRAFVEVGSLIEAKLQFMRSLKKRKVRFVSSFGDLIEAIEKPSFWPALQFEPLYSFPLRSPHRLFPAPILTNTSMDPPVSDLDKIDDQKEKAGPSFHCHLYDTELVHKMAQTLLPGLATACVDNTTGDIFRSPGSVAADIRKEMIEYLTNRSQTFVAEHIVASDTDSSHHPFDIVSDFIDDFATSKRNLFSRVSGWLLSERREDNVDDFAQEMEISGFWLTDHRQGLAETLLKNVDFKNGYHCEMRFQTEGELAEHVLTCGYRTMNCENEGCNAVFCKRQMENHDSVCPFKMIQCEQSCDESIMRREMDRHCITVCPMKLVNCAFRAVGCLDDVRQCEIQQHQLDNVGSHLVCVLKSIYKEASLDDLKPRAEQIQQLSTRLSEARNARSLTNLVKEIDAKLGPLEIKTKSIDKTKNAEKKGLEEAEIKGKSETAEVVLREAELLVDDVKKVSEAEIAENVNEEGELKAQKLLEIGEFIKEGDNSSGADLSERTETKAPEVVVMDEDREEDESGETKQSITNGTRGLETEVNEVIDEEDRETKKSDEPSKIVMDKEENEEGAETINVSARASAEDREEEESAETKQSRANETRGLEQENRETKKSDEPSRIVMEKEENEEGAETINLSACASVEEREEEESAETKQSKTNETRGLETEVNEENRETKKSDETKSEALSRIVMEKEENEEGAETINSSATASDEAEALSKSSEEPSSRSKEFVWLVSSMELSISQSPRLRFSSASPRFSAASHHHHRTSVHLTGKLLIRSKDAAFTSLSSSCMRLKLVSTNYRKISIRVGAAGSDPVLDRISRFQNACWRFLRPHTIRGTALGSTALVARALIENTHLIKWSLVLKALSGLLALICGNGYIVGINQIYDIGIDKVNKPYLPIAAGDLSVQSAWLLVIFFAIAGLLVVGFNFGPFITSLYSLGLFLGTIYSVPPLRMKRFPVAAFLIIATVRGFLLNFGVYHATRAALGLSFQWSAPVAFITSFVTLFALVIAITKDLPDVEGDRKFQISTLATKLGVRNIAFLGSGLLLVNYISAISLAFYMPQVFRGSLMIPAHMILASCLIFQTWVLEKANYTKLLQDITGLYGIFSTQSICYSPSSSFYAMAAAVEIDAEIQQQLTNEVKLFNRWTYDDVSVADISLVDYIGVQAAKHATFVPHTAGRYSVKRFRKAQCPIVERLTNSLMMHGRNNGKKLMAVRIIKHAMEIIHLLTDANPIQIIIDAIVNSGPREDATRIGSAGVVRRQAVDISPLRRVNQAIFLLTTGAREAAFRNIKTIAECLADELINAAKGSSNSYAIKKKDEIERVAKANR</sequence>
<dbReference type="InterPro" id="IPR044502">
    <property type="entry name" value="AtHST-like"/>
</dbReference>
<dbReference type="Gene3D" id="1.10.357.140">
    <property type="entry name" value="UbiA prenyltransferase"/>
    <property type="match status" value="1"/>
</dbReference>
<evidence type="ECO:0000256" key="2">
    <source>
        <dbReference type="ARBA" id="ARBA00005985"/>
    </source>
</evidence>
<evidence type="ECO:0000313" key="22">
    <source>
        <dbReference type="Proteomes" id="UP000824890"/>
    </source>
</evidence>
<evidence type="ECO:0000259" key="20">
    <source>
        <dbReference type="PROSITE" id="PS50145"/>
    </source>
</evidence>
<feature type="zinc finger region" description="TRAF-type" evidence="16">
    <location>
        <begin position="311"/>
        <end position="367"/>
    </location>
</feature>
<dbReference type="Pfam" id="PF02176">
    <property type="entry name" value="zf-TRAF"/>
    <property type="match status" value="1"/>
</dbReference>
<evidence type="ECO:0000256" key="13">
    <source>
        <dbReference type="ARBA" id="ARBA00022989"/>
    </source>
</evidence>